<dbReference type="EMBL" id="KZ502537">
    <property type="protein sequence ID" value="PKU76482.1"/>
    <property type="molecule type" value="Genomic_DNA"/>
</dbReference>
<feature type="repeat" description="PPR" evidence="2">
    <location>
        <begin position="92"/>
        <end position="126"/>
    </location>
</feature>
<dbReference type="PROSITE" id="PS51375">
    <property type="entry name" value="PPR"/>
    <property type="match status" value="6"/>
</dbReference>
<feature type="repeat" description="PPR" evidence="2">
    <location>
        <begin position="340"/>
        <end position="374"/>
    </location>
</feature>
<dbReference type="NCBIfam" id="TIGR00756">
    <property type="entry name" value="PPR"/>
    <property type="match status" value="10"/>
</dbReference>
<protein>
    <submittedName>
        <fullName evidence="3">Pentatricopeptide repeat-containing protein</fullName>
    </submittedName>
</protein>
<dbReference type="FunFam" id="1.25.40.10:FF:000125">
    <property type="entry name" value="Pentatricopeptide repeat-containing protein"/>
    <property type="match status" value="1"/>
</dbReference>
<sequence length="665" mass="74653">MRRLIITLLPSPQAQNLNLNGRFRTFSGLAEPISHSEPIIETIQAQKRFHVEFGLEAAHRDIYGCNLRISSLGRRGDINAARVLFDQMPQRDVVTYASMINLYLKNGDFPQAEALFKKIPERNVVTESAMIHGLAKVGRIDEARRLFDKMPVRNVFTWTSLLSGYWLAGRVEEAQKVFDEMPEKNVVSWTTMVLGYARNGFLSDARTLFDRMPERNTVAWTAMIKAYVEEGEIEEAGQVFDKMPQRNLYSWNIMIKGYLHCRQICRAISLFDSMPRKNAVTWTTMISGLADNEMIDEARLLFDQMPTRDIASWNAMITAYASNSQIDIARELFDLMPEKNIVSWNAMIDGYCKNGSHYEALLILLLMLRSPVKPNEASLTSLLAGCDSMAAGMKVHALATKLSFVLDSCLSNALVIMYSKNGDLSSSWLAFNELKAKDFVSWTSMILAFANHGCGLYALKAFAKMLSYGAQPDSVTFIGVLSACNHAGLVEKGRKVFDSMTRGYGVKPKAEHYCCLVDILGRAGRISEASSVLSLVPESERDSAVLGAMLGACQVHGEVEKVSKVAEDLIELEPSSSGTFVSLANSYASMGKWNDVARVRKMMREQRVEKVPGFSQIDLKMRSHVFFAADRVHSQHEEIYEMLEEVLLPQMKDLCREELLASEHQ</sequence>
<dbReference type="Pfam" id="PF01535">
    <property type="entry name" value="PPR"/>
    <property type="match status" value="6"/>
</dbReference>
<name>A0A2I0WLE8_9ASPA</name>
<accession>A0A2I0WLE8</accession>
<dbReference type="Pfam" id="PF13041">
    <property type="entry name" value="PPR_2"/>
    <property type="match status" value="2"/>
</dbReference>
<evidence type="ECO:0000313" key="4">
    <source>
        <dbReference type="Proteomes" id="UP000233837"/>
    </source>
</evidence>
<evidence type="ECO:0000256" key="2">
    <source>
        <dbReference type="PROSITE-ProRule" id="PRU00708"/>
    </source>
</evidence>
<dbReference type="Gene3D" id="1.25.40.10">
    <property type="entry name" value="Tetratricopeptide repeat domain"/>
    <property type="match status" value="5"/>
</dbReference>
<dbReference type="InterPro" id="IPR046848">
    <property type="entry name" value="E_motif"/>
</dbReference>
<dbReference type="Pfam" id="PF20431">
    <property type="entry name" value="E_motif"/>
    <property type="match status" value="1"/>
</dbReference>
<dbReference type="SUPFAM" id="SSF48452">
    <property type="entry name" value="TPR-like"/>
    <property type="match status" value="1"/>
</dbReference>
<feature type="repeat" description="PPR" evidence="2">
    <location>
        <begin position="154"/>
        <end position="188"/>
    </location>
</feature>
<reference evidence="3 4" key="2">
    <citation type="journal article" date="2017" name="Nature">
        <title>The Apostasia genome and the evolution of orchids.</title>
        <authorList>
            <person name="Zhang G.Q."/>
            <person name="Liu K.W."/>
            <person name="Li Z."/>
            <person name="Lohaus R."/>
            <person name="Hsiao Y.Y."/>
            <person name="Niu S.C."/>
            <person name="Wang J.Y."/>
            <person name="Lin Y.C."/>
            <person name="Xu Q."/>
            <person name="Chen L.J."/>
            <person name="Yoshida K."/>
            <person name="Fujiwara S."/>
            <person name="Wang Z.W."/>
            <person name="Zhang Y.Q."/>
            <person name="Mitsuda N."/>
            <person name="Wang M."/>
            <person name="Liu G.H."/>
            <person name="Pecoraro L."/>
            <person name="Huang H.X."/>
            <person name="Xiao X.J."/>
            <person name="Lin M."/>
            <person name="Wu X.Y."/>
            <person name="Wu W.L."/>
            <person name="Chen Y.Y."/>
            <person name="Chang S.B."/>
            <person name="Sakamoto S."/>
            <person name="Ohme-Takagi M."/>
            <person name="Yagi M."/>
            <person name="Zeng S.J."/>
            <person name="Shen C.Y."/>
            <person name="Yeh C.M."/>
            <person name="Luo Y.B."/>
            <person name="Tsai W.C."/>
            <person name="Van de Peer Y."/>
            <person name="Liu Z.J."/>
        </authorList>
    </citation>
    <scope>NUCLEOTIDE SEQUENCE [LARGE SCALE GENOMIC DNA]</scope>
    <source>
        <tissue evidence="3">The whole plant</tissue>
    </source>
</reference>
<dbReference type="Proteomes" id="UP000233837">
    <property type="component" value="Unassembled WGS sequence"/>
</dbReference>
<feature type="repeat" description="PPR" evidence="2">
    <location>
        <begin position="438"/>
        <end position="472"/>
    </location>
</feature>
<dbReference type="PANTHER" id="PTHR47926">
    <property type="entry name" value="PENTATRICOPEPTIDE REPEAT-CONTAINING PROTEIN"/>
    <property type="match status" value="1"/>
</dbReference>
<dbReference type="InterPro" id="IPR011990">
    <property type="entry name" value="TPR-like_helical_dom_sf"/>
</dbReference>
<feature type="repeat" description="PPR" evidence="2">
    <location>
        <begin position="216"/>
        <end position="250"/>
    </location>
</feature>
<dbReference type="InterPro" id="IPR046960">
    <property type="entry name" value="PPR_At4g14850-like_plant"/>
</dbReference>
<feature type="repeat" description="PPR" evidence="2">
    <location>
        <begin position="278"/>
        <end position="312"/>
    </location>
</feature>
<dbReference type="Pfam" id="PF12854">
    <property type="entry name" value="PPR_1"/>
    <property type="match status" value="1"/>
</dbReference>
<dbReference type="PANTHER" id="PTHR47926:SF380">
    <property type="entry name" value="PENTATRICOPEPTIDE REPEAT-CONTAINING PROTEIN"/>
    <property type="match status" value="1"/>
</dbReference>
<gene>
    <name evidence="3" type="primary">PCMP-H24</name>
    <name evidence="3" type="ORF">MA16_Dca001086</name>
</gene>
<organism evidence="3 4">
    <name type="scientific">Dendrobium catenatum</name>
    <dbReference type="NCBI Taxonomy" id="906689"/>
    <lineage>
        <taxon>Eukaryota</taxon>
        <taxon>Viridiplantae</taxon>
        <taxon>Streptophyta</taxon>
        <taxon>Embryophyta</taxon>
        <taxon>Tracheophyta</taxon>
        <taxon>Spermatophyta</taxon>
        <taxon>Magnoliopsida</taxon>
        <taxon>Liliopsida</taxon>
        <taxon>Asparagales</taxon>
        <taxon>Orchidaceae</taxon>
        <taxon>Epidendroideae</taxon>
        <taxon>Malaxideae</taxon>
        <taxon>Dendrobiinae</taxon>
        <taxon>Dendrobium</taxon>
    </lineage>
</organism>
<dbReference type="FunFam" id="1.25.40.10:FF:001810">
    <property type="entry name" value="Pentatricopeptide repeat-containing protein mitochondrial"/>
    <property type="match status" value="1"/>
</dbReference>
<dbReference type="AlphaFoldDB" id="A0A2I0WLE8"/>
<evidence type="ECO:0000256" key="1">
    <source>
        <dbReference type="ARBA" id="ARBA00022737"/>
    </source>
</evidence>
<dbReference type="GO" id="GO:0009451">
    <property type="term" value="P:RNA modification"/>
    <property type="evidence" value="ECO:0007669"/>
    <property type="project" value="InterPro"/>
</dbReference>
<reference evidence="3 4" key="1">
    <citation type="journal article" date="2016" name="Sci. Rep.">
        <title>The Dendrobium catenatum Lindl. genome sequence provides insights into polysaccharide synthase, floral development and adaptive evolution.</title>
        <authorList>
            <person name="Zhang G.Q."/>
            <person name="Xu Q."/>
            <person name="Bian C."/>
            <person name="Tsai W.C."/>
            <person name="Yeh C.M."/>
            <person name="Liu K.W."/>
            <person name="Yoshida K."/>
            <person name="Zhang L.S."/>
            <person name="Chang S.B."/>
            <person name="Chen F."/>
            <person name="Shi Y."/>
            <person name="Su Y.Y."/>
            <person name="Zhang Y.Q."/>
            <person name="Chen L.J."/>
            <person name="Yin Y."/>
            <person name="Lin M."/>
            <person name="Huang H."/>
            <person name="Deng H."/>
            <person name="Wang Z.W."/>
            <person name="Zhu S.L."/>
            <person name="Zhao X."/>
            <person name="Deng C."/>
            <person name="Niu S.C."/>
            <person name="Huang J."/>
            <person name="Wang M."/>
            <person name="Liu G.H."/>
            <person name="Yang H.J."/>
            <person name="Xiao X.J."/>
            <person name="Hsiao Y.Y."/>
            <person name="Wu W.L."/>
            <person name="Chen Y.Y."/>
            <person name="Mitsuda N."/>
            <person name="Ohme-Takagi M."/>
            <person name="Luo Y.B."/>
            <person name="Van de Peer Y."/>
            <person name="Liu Z.J."/>
        </authorList>
    </citation>
    <scope>NUCLEOTIDE SEQUENCE [LARGE SCALE GENOMIC DNA]</scope>
    <source>
        <tissue evidence="3">The whole plant</tissue>
    </source>
</reference>
<proteinExistence type="predicted"/>
<dbReference type="GO" id="GO:0003723">
    <property type="term" value="F:RNA binding"/>
    <property type="evidence" value="ECO:0007669"/>
    <property type="project" value="InterPro"/>
</dbReference>
<dbReference type="InterPro" id="IPR002885">
    <property type="entry name" value="PPR_rpt"/>
</dbReference>
<evidence type="ECO:0000313" key="3">
    <source>
        <dbReference type="EMBL" id="PKU76482.1"/>
    </source>
</evidence>
<keyword evidence="1" id="KW-0677">Repeat</keyword>
<dbReference type="GO" id="GO:0048731">
    <property type="term" value="P:system development"/>
    <property type="evidence" value="ECO:0007669"/>
    <property type="project" value="UniProtKB-ARBA"/>
</dbReference>
<keyword evidence="4" id="KW-1185">Reference proteome</keyword>